<evidence type="ECO:0000313" key="2">
    <source>
        <dbReference type="Proteomes" id="UP001335183"/>
    </source>
</evidence>
<sequence length="90" mass="10306">MNDIQKLYKLASLFLSDDEGSFDNLMKFIDDLVSSDRIYELDHPSQRAILSLQEDLAIFDPQNPKSPDVGFLSLDQVKEAVRLYLHFSPS</sequence>
<organism evidence="1 2">
    <name type="scientific">Pelagerythrobacter marensis</name>
    <dbReference type="NCBI Taxonomy" id="543877"/>
    <lineage>
        <taxon>Bacteria</taxon>
        <taxon>Pseudomonadati</taxon>
        <taxon>Pseudomonadota</taxon>
        <taxon>Alphaproteobacteria</taxon>
        <taxon>Sphingomonadales</taxon>
        <taxon>Erythrobacteraceae</taxon>
        <taxon>Pelagerythrobacter</taxon>
    </lineage>
</organism>
<evidence type="ECO:0008006" key="3">
    <source>
        <dbReference type="Google" id="ProtNLM"/>
    </source>
</evidence>
<keyword evidence="2" id="KW-1185">Reference proteome</keyword>
<dbReference type="Proteomes" id="UP001335183">
    <property type="component" value="Chromosome"/>
</dbReference>
<reference evidence="1 2" key="1">
    <citation type="submission" date="2024-02" db="EMBL/GenBank/DDBJ databases">
        <title>The whole genome sequence of five bacterial samples isolated from Abu Dhabi Sabkha-shore region.</title>
        <authorList>
            <person name="Sudalaimuthuasari N."/>
            <person name="Sarfraz B."/>
            <person name="Tuyisabe J.D."/>
            <person name="Mugisha Ntwali L.D.M."/>
            <person name="Ali A.I.A.A."/>
            <person name="Almansoori S.Z.A."/>
            <person name="Alajami H.S.A."/>
            <person name="Almeqbaali A.A.S."/>
            <person name="Kundu B."/>
            <person name="Saeed E.E."/>
            <person name="Sukumarinath V."/>
            <person name="Mishra A.K."/>
            <person name="Hazzouri K.M."/>
            <person name="Almaskari R."/>
            <person name="Sharma A.K."/>
            <person name="Amiri K.M.A."/>
        </authorList>
    </citation>
    <scope>NUCLEOTIDE SEQUENCE [LARGE SCALE GENOMIC DNA]</scope>
    <source>
        <strain evidence="2">kcgeb_sd</strain>
    </source>
</reference>
<dbReference type="RefSeq" id="WP_338445672.1">
    <property type="nucleotide sequence ID" value="NZ_CP144918.1"/>
</dbReference>
<gene>
    <name evidence="1" type="ORF">V5F89_10910</name>
</gene>
<evidence type="ECO:0000313" key="1">
    <source>
        <dbReference type="EMBL" id="WWA46776.1"/>
    </source>
</evidence>
<dbReference type="EMBL" id="CP144918">
    <property type="protein sequence ID" value="WWA46776.1"/>
    <property type="molecule type" value="Genomic_DNA"/>
</dbReference>
<protein>
    <recommendedName>
        <fullName evidence="3">Colicin immunity protein</fullName>
    </recommendedName>
</protein>
<name>A0ABZ2D4M9_9SPHN</name>
<proteinExistence type="predicted"/>
<accession>A0ABZ2D4M9</accession>